<protein>
    <submittedName>
        <fullName evidence="1">Uncharacterized protein</fullName>
    </submittedName>
</protein>
<proteinExistence type="predicted"/>
<dbReference type="OrthoDB" id="23075at2"/>
<evidence type="ECO:0000313" key="1">
    <source>
        <dbReference type="EMBL" id="CAF24631.1"/>
    </source>
</evidence>
<name>Q6M9W8_PARUW</name>
<dbReference type="EMBL" id="BX908798">
    <property type="protein sequence ID" value="CAF24631.1"/>
    <property type="molecule type" value="Genomic_DNA"/>
</dbReference>
<organism evidence="1 2">
    <name type="scientific">Protochlamydia amoebophila (strain UWE25)</name>
    <dbReference type="NCBI Taxonomy" id="264201"/>
    <lineage>
        <taxon>Bacteria</taxon>
        <taxon>Pseudomonadati</taxon>
        <taxon>Chlamydiota</taxon>
        <taxon>Chlamydiia</taxon>
        <taxon>Parachlamydiales</taxon>
        <taxon>Parachlamydiaceae</taxon>
        <taxon>Candidatus Protochlamydia</taxon>
    </lineage>
</organism>
<evidence type="ECO:0000313" key="2">
    <source>
        <dbReference type="Proteomes" id="UP000000529"/>
    </source>
</evidence>
<dbReference type="AlphaFoldDB" id="Q6M9W8"/>
<dbReference type="HOGENOM" id="CLU_2451931_0_0_0"/>
<dbReference type="RefSeq" id="WP_011176452.1">
    <property type="nucleotide sequence ID" value="NC_005861.2"/>
</dbReference>
<gene>
    <name evidence="1" type="ORF">PC_RS09155</name>
</gene>
<dbReference type="Proteomes" id="UP000000529">
    <property type="component" value="Chromosome"/>
</dbReference>
<reference evidence="1 2" key="1">
    <citation type="journal article" date="2004" name="Science">
        <title>Illuminating the evolutionary history of chlamydiae.</title>
        <authorList>
            <person name="Horn M."/>
            <person name="Collingro A."/>
            <person name="Schmitz-Esser S."/>
            <person name="Beier C.L."/>
            <person name="Purkhold U."/>
            <person name="Fartmann B."/>
            <person name="Brandt P."/>
            <person name="Nyakatura G.J."/>
            <person name="Droege M."/>
            <person name="Frishman D."/>
            <person name="Rattei T."/>
            <person name="Mewes H."/>
            <person name="Wagner M."/>
        </authorList>
    </citation>
    <scope>NUCLEOTIDE SEQUENCE [LARGE SCALE GENOMIC DNA]</scope>
    <source>
        <strain evidence="1 2">UWE25</strain>
    </source>
</reference>
<dbReference type="KEGG" id="pcu:PC_RS09155"/>
<sequence>MILLDPKELPKDPRSNDFLVFEQNPDFTNNERSQFINSPLYGRLKADVFLSRDKTIWFLFLKNTLGHVFLAEAELVDELLTIRGLKKSG</sequence>
<keyword evidence="2" id="KW-1185">Reference proteome</keyword>
<accession>Q6M9W8</accession>